<reference evidence="6 7" key="1">
    <citation type="submission" date="2024-09" db="EMBL/GenBank/DDBJ databases">
        <authorList>
            <person name="Sun Q."/>
            <person name="Mori K."/>
        </authorList>
    </citation>
    <scope>NUCLEOTIDE SEQUENCE [LARGE SCALE GENOMIC DNA]</scope>
    <source>
        <strain evidence="6 7">NCAIM B.02529</strain>
    </source>
</reference>
<gene>
    <name evidence="6" type="ORF">ACFFGV_09470</name>
</gene>
<evidence type="ECO:0000256" key="4">
    <source>
        <dbReference type="ARBA" id="ARBA00023002"/>
    </source>
</evidence>
<comment type="cofactor">
    <cofactor evidence="1">
        <name>FAD</name>
        <dbReference type="ChEBI" id="CHEBI:57692"/>
    </cofactor>
</comment>
<keyword evidence="3" id="KW-0285">Flavoprotein</keyword>
<dbReference type="PRINTS" id="PR00469">
    <property type="entry name" value="PNDRDTASEII"/>
</dbReference>
<evidence type="ECO:0000256" key="1">
    <source>
        <dbReference type="ARBA" id="ARBA00001974"/>
    </source>
</evidence>
<comment type="caution">
    <text evidence="6">The sequence shown here is derived from an EMBL/GenBank/DDBJ whole genome shotgun (WGS) entry which is preliminary data.</text>
</comment>
<evidence type="ECO:0000259" key="5">
    <source>
        <dbReference type="Pfam" id="PF07992"/>
    </source>
</evidence>
<keyword evidence="7" id="KW-1185">Reference proteome</keyword>
<accession>A0ABV6LN07</accession>
<evidence type="ECO:0000313" key="7">
    <source>
        <dbReference type="Proteomes" id="UP001589836"/>
    </source>
</evidence>
<feature type="domain" description="FAD/NAD(P)-binding" evidence="5">
    <location>
        <begin position="7"/>
        <end position="274"/>
    </location>
</feature>
<evidence type="ECO:0000313" key="6">
    <source>
        <dbReference type="EMBL" id="MFC0523794.1"/>
    </source>
</evidence>
<dbReference type="PRINTS" id="PR00368">
    <property type="entry name" value="FADPNR"/>
</dbReference>
<name>A0ABV6LN07_9BACI</name>
<dbReference type="EMBL" id="JBHLTP010000007">
    <property type="protein sequence ID" value="MFC0523794.1"/>
    <property type="molecule type" value="Genomic_DNA"/>
</dbReference>
<evidence type="ECO:0000256" key="2">
    <source>
        <dbReference type="ARBA" id="ARBA00011738"/>
    </source>
</evidence>
<organism evidence="6 7">
    <name type="scientific">Pontibacillus salicampi</name>
    <dbReference type="NCBI Taxonomy" id="1449801"/>
    <lineage>
        <taxon>Bacteria</taxon>
        <taxon>Bacillati</taxon>
        <taxon>Bacillota</taxon>
        <taxon>Bacilli</taxon>
        <taxon>Bacillales</taxon>
        <taxon>Bacillaceae</taxon>
        <taxon>Pontibacillus</taxon>
    </lineage>
</organism>
<evidence type="ECO:0000256" key="3">
    <source>
        <dbReference type="ARBA" id="ARBA00022630"/>
    </source>
</evidence>
<proteinExistence type="predicted"/>
<dbReference type="Gene3D" id="3.50.50.60">
    <property type="entry name" value="FAD/NAD(P)-binding domain"/>
    <property type="match status" value="2"/>
</dbReference>
<dbReference type="SUPFAM" id="SSF51905">
    <property type="entry name" value="FAD/NAD(P)-binding domain"/>
    <property type="match status" value="1"/>
</dbReference>
<comment type="subunit">
    <text evidence="2">Homodimer.</text>
</comment>
<keyword evidence="4" id="KW-0560">Oxidoreductase</keyword>
<dbReference type="InterPro" id="IPR050097">
    <property type="entry name" value="Ferredoxin-NADP_redctase_2"/>
</dbReference>
<dbReference type="InterPro" id="IPR023753">
    <property type="entry name" value="FAD/NAD-binding_dom"/>
</dbReference>
<protein>
    <submittedName>
        <fullName evidence="6">FAD-dependent oxidoreductase</fullName>
    </submittedName>
</protein>
<dbReference type="RefSeq" id="WP_377347062.1">
    <property type="nucleotide sequence ID" value="NZ_JBHLTP010000007.1"/>
</dbReference>
<dbReference type="InterPro" id="IPR036188">
    <property type="entry name" value="FAD/NAD-bd_sf"/>
</dbReference>
<dbReference type="PANTHER" id="PTHR48105">
    <property type="entry name" value="THIOREDOXIN REDUCTASE 1-RELATED-RELATED"/>
    <property type="match status" value="1"/>
</dbReference>
<sequence length="304" mass="33434">MVQESMFDVIIVGGGPGGMSAAMVLGRALRTVLLIDEGEPRHAVTKASHGYLTRDGIEPDTFRTIAQQELQQYPTIQRLGDTVRAVGWEKSYFSIVTASGARWWSRRVIIATGMKETLPSIKGLKDVYGISVFPCPYCDGFERKGKSLALFVSGEKLLSFTKLLYNWSRDVIVFTNGYSEVPVAAQKECEERGIRIVTSPVKALLSHRGVLTTVVTHNGEHIARNAGFIDHPPAYVPLYIPGITHNKRHGLEGDHHGETKVKGLYVIGDAKNAFTGLIGAAAEGYEAGVEINHSLVEEDWDRRN</sequence>
<dbReference type="Proteomes" id="UP001589836">
    <property type="component" value="Unassembled WGS sequence"/>
</dbReference>
<dbReference type="Pfam" id="PF07992">
    <property type="entry name" value="Pyr_redox_2"/>
    <property type="match status" value="1"/>
</dbReference>